<accession>A0A0Q1CJY3</accession>
<dbReference type="PANTHER" id="PTHR33307:SF6">
    <property type="entry name" value="ALPHA-RHAMNOSIDASE (EUROFUNG)-RELATED"/>
    <property type="match status" value="1"/>
</dbReference>
<organism evidence="8 9">
    <name type="scientific">Flagellimonas eckloniae</name>
    <dbReference type="NCBI Taxonomy" id="346185"/>
    <lineage>
        <taxon>Bacteria</taxon>
        <taxon>Pseudomonadati</taxon>
        <taxon>Bacteroidota</taxon>
        <taxon>Flavobacteriia</taxon>
        <taxon>Flavobacteriales</taxon>
        <taxon>Flavobacteriaceae</taxon>
        <taxon>Flagellimonas</taxon>
    </lineage>
</organism>
<feature type="domain" description="Bacterial alpha-L-rhamnosidase N-terminal" evidence="5">
    <location>
        <begin position="181"/>
        <end position="339"/>
    </location>
</feature>
<dbReference type="InterPro" id="IPR008928">
    <property type="entry name" value="6-hairpin_glycosidase_sf"/>
</dbReference>
<evidence type="ECO:0000259" key="4">
    <source>
        <dbReference type="Pfam" id="PF05592"/>
    </source>
</evidence>
<dbReference type="Pfam" id="PF25788">
    <property type="entry name" value="Ig_Rha78A_N"/>
    <property type="match status" value="1"/>
</dbReference>
<dbReference type="InterPro" id="IPR013783">
    <property type="entry name" value="Ig-like_fold"/>
</dbReference>
<dbReference type="InterPro" id="IPR008902">
    <property type="entry name" value="Rhamnosid_concanavalin"/>
</dbReference>
<evidence type="ECO:0000259" key="7">
    <source>
        <dbReference type="Pfam" id="PF17390"/>
    </source>
</evidence>
<dbReference type="SUPFAM" id="SSF48208">
    <property type="entry name" value="Six-hairpin glycosidases"/>
    <property type="match status" value="1"/>
</dbReference>
<dbReference type="InterPro" id="IPR013737">
    <property type="entry name" value="Bac_rhamnosid_N"/>
</dbReference>
<dbReference type="Pfam" id="PF17389">
    <property type="entry name" value="Bac_rhamnosid6H"/>
    <property type="match status" value="1"/>
</dbReference>
<dbReference type="AlphaFoldDB" id="A0A0Q1CJY3"/>
<evidence type="ECO:0000259" key="6">
    <source>
        <dbReference type="Pfam" id="PF17389"/>
    </source>
</evidence>
<proteinExistence type="predicted"/>
<dbReference type="STRING" id="346185.AAY42_16665"/>
<dbReference type="Gene3D" id="1.50.10.10">
    <property type="match status" value="1"/>
</dbReference>
<keyword evidence="9" id="KW-1185">Reference proteome</keyword>
<evidence type="ECO:0000256" key="1">
    <source>
        <dbReference type="ARBA" id="ARBA00001445"/>
    </source>
</evidence>
<dbReference type="InterPro" id="IPR012341">
    <property type="entry name" value="6hp_glycosidase-like_sf"/>
</dbReference>
<protein>
    <recommendedName>
        <fullName evidence="2">alpha-L-rhamnosidase</fullName>
        <ecNumber evidence="2">3.2.1.40</ecNumber>
    </recommendedName>
</protein>
<dbReference type="GO" id="GO:0005975">
    <property type="term" value="P:carbohydrate metabolic process"/>
    <property type="evidence" value="ECO:0007669"/>
    <property type="project" value="InterPro"/>
</dbReference>
<dbReference type="Proteomes" id="UP000050827">
    <property type="component" value="Unassembled WGS sequence"/>
</dbReference>
<comment type="catalytic activity">
    <reaction evidence="1">
        <text>Hydrolysis of terminal non-reducing alpha-L-rhamnose residues in alpha-L-rhamnosides.</text>
        <dbReference type="EC" id="3.2.1.40"/>
    </reaction>
</comment>
<dbReference type="InterPro" id="IPR016007">
    <property type="entry name" value="Alpha_rhamnosid"/>
</dbReference>
<dbReference type="InterPro" id="IPR035396">
    <property type="entry name" value="Bac_rhamnosid6H"/>
</dbReference>
<sequence length="922" mass="104262">MIKRITFAYCAIALSLSFCFTNCGKKNEILPAFALTVNEGFENPIGFYSNEPSFSWKLPQTTQFQSAYSIAAATSPELLPHNADLWQSGKVESDQSLFITYKGSKLTSRQKVYWQVRYWDSNDKPSKWSEIANLELGLLNTNDWKGKWVGLPTRNDSIIGVKKTIIHTPQHLRKSFKIPSNIVSARLYATCKGVFSAQINGQKISDAVMSPGWTPYDKRIESLTYDVTDLITSGENTLGFQVASGWHFGRMLWNKLIWGQSGSPKILCQLEITLKDGSKEIIVSDDSWVGTTYGPIRFAEIYDGEIYDANFEISDWSTNTFDAKNWKAVEISNIEDNIKIQPKRHYSVKEKTELSVKEIIKSADGSIIFDLKQNMVGVPKVRIPMIKGDTLKIRFSEMLAPDGSFYTDNYRSAHSTDYYVAAMDGTIEWMPKFTFHGFRYVELSGFDKSQVPQEDWVTGIVQYSDFESNGTFTSSHEKLNQLQSNIVWGLRGNFFDIPTDCPQRDERLGWTGDAQVFAPTSIFNADVHSFWKSWLQTLRESQFENGGIPFVAPDVLKNDAVSSGWGDAAVIIPWDIYMRTGDKSVLLENYQMMKDWVAHHHNEAEDYISNMNSFGDWLQPYQAKESKKRGDTSKNLIGTAFFAHASHLTSKAAAILNHPEDKEKYQNLYRTVADAFENGFFDENGSVKNEQGTQAAYLLALNFGLLSNEKEQKAKKHLIDEIKEANNHLRTGFLGTPLLPKVLDEMGEIDLMYEILFKETYPSWFYSINQGATTMWERWNSYSKEEGYNPESMNSLNHYAYGAVGEWMYERIAGIKPLKPGYKEIRIAPIPGGGLTSGEASYNSPYGKIISSWKIDNGIFELKATVPPNTTAKIHIPTQNYGQIIVDGKQVSANSNLSLLNENAKSIELKAQPGTYVFTTPY</sequence>
<dbReference type="RefSeq" id="WP_055397252.1">
    <property type="nucleotide sequence ID" value="NZ_LCTZ01000002.1"/>
</dbReference>
<dbReference type="Gene3D" id="2.60.120.260">
    <property type="entry name" value="Galactose-binding domain-like"/>
    <property type="match status" value="2"/>
</dbReference>
<dbReference type="Gene3D" id="2.60.420.10">
    <property type="entry name" value="Maltose phosphorylase, domain 3"/>
    <property type="match status" value="1"/>
</dbReference>
<feature type="domain" description="Alpha-L-rhamnosidase six-hairpin glycosidase" evidence="6">
    <location>
        <begin position="469"/>
        <end position="812"/>
    </location>
</feature>
<dbReference type="OrthoDB" id="9815108at2"/>
<dbReference type="Pfam" id="PF05592">
    <property type="entry name" value="Bac_rhamnosid"/>
    <property type="match status" value="1"/>
</dbReference>
<dbReference type="InterPro" id="IPR035398">
    <property type="entry name" value="Bac_rhamnosid_C"/>
</dbReference>
<dbReference type="EMBL" id="LCTZ01000002">
    <property type="protein sequence ID" value="KQC31334.1"/>
    <property type="molecule type" value="Genomic_DNA"/>
</dbReference>
<dbReference type="Pfam" id="PF08531">
    <property type="entry name" value="Bac_rhamnosid_N"/>
    <property type="match status" value="1"/>
</dbReference>
<dbReference type="EC" id="3.2.1.40" evidence="2"/>
<gene>
    <name evidence="8" type="ORF">AAY42_16665</name>
</gene>
<comment type="caution">
    <text evidence="8">The sequence shown here is derived from an EMBL/GenBank/DDBJ whole genome shotgun (WGS) entry which is preliminary data.</text>
</comment>
<evidence type="ECO:0000256" key="2">
    <source>
        <dbReference type="ARBA" id="ARBA00012652"/>
    </source>
</evidence>
<evidence type="ECO:0000259" key="5">
    <source>
        <dbReference type="Pfam" id="PF08531"/>
    </source>
</evidence>
<name>A0A0Q1CJY3_9FLAO</name>
<keyword evidence="3" id="KW-0378">Hydrolase</keyword>
<feature type="domain" description="Alpha-L-rhamnosidase C-terminal" evidence="7">
    <location>
        <begin position="814"/>
        <end position="883"/>
    </location>
</feature>
<dbReference type="GO" id="GO:0030596">
    <property type="term" value="F:alpha-L-rhamnosidase activity"/>
    <property type="evidence" value="ECO:0007669"/>
    <property type="project" value="UniProtKB-EC"/>
</dbReference>
<dbReference type="PANTHER" id="PTHR33307">
    <property type="entry name" value="ALPHA-RHAMNOSIDASE (EUROFUNG)"/>
    <property type="match status" value="1"/>
</dbReference>
<evidence type="ECO:0000313" key="8">
    <source>
        <dbReference type="EMBL" id="KQC31334.1"/>
    </source>
</evidence>
<evidence type="ECO:0000256" key="3">
    <source>
        <dbReference type="ARBA" id="ARBA00022801"/>
    </source>
</evidence>
<dbReference type="Gene3D" id="2.60.40.10">
    <property type="entry name" value="Immunoglobulins"/>
    <property type="match status" value="1"/>
</dbReference>
<dbReference type="PATRIC" id="fig|1547436.3.peg.3434"/>
<dbReference type="Pfam" id="PF17390">
    <property type="entry name" value="Bac_rhamnosid_C"/>
    <property type="match status" value="1"/>
</dbReference>
<reference evidence="8 9" key="1">
    <citation type="submission" date="2015-04" db="EMBL/GenBank/DDBJ databases">
        <title>Complete genome of flavobacterium.</title>
        <authorList>
            <person name="Kwon Y.M."/>
            <person name="Kim S.-J."/>
        </authorList>
    </citation>
    <scope>NUCLEOTIDE SEQUENCE [LARGE SCALE GENOMIC DNA]</scope>
    <source>
        <strain evidence="8 9">DK169</strain>
    </source>
</reference>
<feature type="domain" description="Alpha-L-rhamnosidase concanavalin-like" evidence="4">
    <location>
        <begin position="361"/>
        <end position="461"/>
    </location>
</feature>
<evidence type="ECO:0000313" key="9">
    <source>
        <dbReference type="Proteomes" id="UP000050827"/>
    </source>
</evidence>
<dbReference type="PIRSF" id="PIRSF010631">
    <property type="entry name" value="A-rhamnsds"/>
    <property type="match status" value="1"/>
</dbReference>